<protein>
    <submittedName>
        <fullName evidence="6">DNA-binding transcriptional LysR family regulator</fullName>
    </submittedName>
</protein>
<dbReference type="InterPro" id="IPR036390">
    <property type="entry name" value="WH_DNA-bd_sf"/>
</dbReference>
<keyword evidence="3 6" id="KW-0238">DNA-binding</keyword>
<sequence>MELRHLRYFITVAEEGHITRAAERLGMQQPPLSQQIRALERELDVQLFRRKPRGVELTDAGTAFLERARSILEEVDRAFATARRTARGEQGRVVVGFTGSAPFHPFVPRVIRAFREMYPLVSLVLEESGSSELVQGLHNEDIDAAFIRSPVADVVGLVVKPLLEEDMLVALPAGHALARETEDRALPLSALANEIFILYKRPGGPGLYDTIITACRGAGFSPRVGQEAPRIISTLNLVAAGLGVSVVPASLRRLQMDGVVYRRLSGSAELKAPLILACRPGENSAAVQRFLDLVQRPAESVASDN</sequence>
<feature type="domain" description="HTH lysR-type" evidence="5">
    <location>
        <begin position="1"/>
        <end position="58"/>
    </location>
</feature>
<dbReference type="PANTHER" id="PTHR30346:SF30">
    <property type="entry name" value="SMALL NEUTRAL PROTEASE REGULATORY PROTEIN"/>
    <property type="match status" value="1"/>
</dbReference>
<evidence type="ECO:0000313" key="6">
    <source>
        <dbReference type="EMBL" id="MBB6092178.1"/>
    </source>
</evidence>
<dbReference type="GO" id="GO:0003700">
    <property type="term" value="F:DNA-binding transcription factor activity"/>
    <property type="evidence" value="ECO:0007669"/>
    <property type="project" value="InterPro"/>
</dbReference>
<dbReference type="InterPro" id="IPR005119">
    <property type="entry name" value="LysR_subst-bd"/>
</dbReference>
<keyword evidence="2" id="KW-0805">Transcription regulation</keyword>
<dbReference type="Gene3D" id="3.40.190.10">
    <property type="entry name" value="Periplasmic binding protein-like II"/>
    <property type="match status" value="2"/>
</dbReference>
<dbReference type="InterPro" id="IPR037410">
    <property type="entry name" value="BudR_PBP2"/>
</dbReference>
<dbReference type="SUPFAM" id="SSF53850">
    <property type="entry name" value="Periplasmic binding protein-like II"/>
    <property type="match status" value="1"/>
</dbReference>
<evidence type="ECO:0000313" key="7">
    <source>
        <dbReference type="Proteomes" id="UP000588068"/>
    </source>
</evidence>
<dbReference type="PROSITE" id="PS50931">
    <property type="entry name" value="HTH_LYSR"/>
    <property type="match status" value="1"/>
</dbReference>
<dbReference type="Pfam" id="PF00126">
    <property type="entry name" value="HTH_1"/>
    <property type="match status" value="1"/>
</dbReference>
<name>A0A841HIX4_9GAMM</name>
<keyword evidence="7" id="KW-1185">Reference proteome</keyword>
<dbReference type="GO" id="GO:0003677">
    <property type="term" value="F:DNA binding"/>
    <property type="evidence" value="ECO:0007669"/>
    <property type="project" value="UniProtKB-KW"/>
</dbReference>
<dbReference type="PANTHER" id="PTHR30346">
    <property type="entry name" value="TRANSCRIPTIONAL DUAL REGULATOR HCAR-RELATED"/>
    <property type="match status" value="1"/>
</dbReference>
<dbReference type="AlphaFoldDB" id="A0A841HIX4"/>
<comment type="similarity">
    <text evidence="1">Belongs to the LysR transcriptional regulatory family.</text>
</comment>
<dbReference type="PRINTS" id="PR00039">
    <property type="entry name" value="HTHLYSR"/>
</dbReference>
<dbReference type="Pfam" id="PF03466">
    <property type="entry name" value="LysR_substrate"/>
    <property type="match status" value="1"/>
</dbReference>
<organism evidence="6 7">
    <name type="scientific">Povalibacter uvarum</name>
    <dbReference type="NCBI Taxonomy" id="732238"/>
    <lineage>
        <taxon>Bacteria</taxon>
        <taxon>Pseudomonadati</taxon>
        <taxon>Pseudomonadota</taxon>
        <taxon>Gammaproteobacteria</taxon>
        <taxon>Steroidobacterales</taxon>
        <taxon>Steroidobacteraceae</taxon>
        <taxon>Povalibacter</taxon>
    </lineage>
</organism>
<dbReference type="InterPro" id="IPR036388">
    <property type="entry name" value="WH-like_DNA-bd_sf"/>
</dbReference>
<dbReference type="Gene3D" id="1.10.10.10">
    <property type="entry name" value="Winged helix-like DNA-binding domain superfamily/Winged helix DNA-binding domain"/>
    <property type="match status" value="1"/>
</dbReference>
<dbReference type="RefSeq" id="WP_221304023.1">
    <property type="nucleotide sequence ID" value="NZ_JACHHZ010000001.1"/>
</dbReference>
<dbReference type="Proteomes" id="UP000588068">
    <property type="component" value="Unassembled WGS sequence"/>
</dbReference>
<evidence type="ECO:0000259" key="5">
    <source>
        <dbReference type="PROSITE" id="PS50931"/>
    </source>
</evidence>
<dbReference type="FunFam" id="1.10.10.10:FF:000001">
    <property type="entry name" value="LysR family transcriptional regulator"/>
    <property type="match status" value="1"/>
</dbReference>
<gene>
    <name evidence="6" type="ORF">HNQ60_001024</name>
</gene>
<comment type="caution">
    <text evidence="6">The sequence shown here is derived from an EMBL/GenBank/DDBJ whole genome shotgun (WGS) entry which is preliminary data.</text>
</comment>
<reference evidence="6 7" key="1">
    <citation type="submission" date="2020-08" db="EMBL/GenBank/DDBJ databases">
        <title>Genomic Encyclopedia of Type Strains, Phase IV (KMG-IV): sequencing the most valuable type-strain genomes for metagenomic binning, comparative biology and taxonomic classification.</title>
        <authorList>
            <person name="Goeker M."/>
        </authorList>
    </citation>
    <scope>NUCLEOTIDE SEQUENCE [LARGE SCALE GENOMIC DNA]</scope>
    <source>
        <strain evidence="6 7">DSM 26723</strain>
    </source>
</reference>
<dbReference type="CDD" id="cd08451">
    <property type="entry name" value="PBP2_BudR"/>
    <property type="match status" value="1"/>
</dbReference>
<dbReference type="GO" id="GO:0032993">
    <property type="term" value="C:protein-DNA complex"/>
    <property type="evidence" value="ECO:0007669"/>
    <property type="project" value="TreeGrafter"/>
</dbReference>
<proteinExistence type="inferred from homology"/>
<accession>A0A841HIX4</accession>
<dbReference type="InterPro" id="IPR000847">
    <property type="entry name" value="LysR_HTH_N"/>
</dbReference>
<dbReference type="SUPFAM" id="SSF46785">
    <property type="entry name" value="Winged helix' DNA-binding domain"/>
    <property type="match status" value="1"/>
</dbReference>
<evidence type="ECO:0000256" key="4">
    <source>
        <dbReference type="ARBA" id="ARBA00023163"/>
    </source>
</evidence>
<keyword evidence="4" id="KW-0804">Transcription</keyword>
<evidence type="ECO:0000256" key="2">
    <source>
        <dbReference type="ARBA" id="ARBA00023015"/>
    </source>
</evidence>
<evidence type="ECO:0000256" key="3">
    <source>
        <dbReference type="ARBA" id="ARBA00023125"/>
    </source>
</evidence>
<dbReference type="EMBL" id="JACHHZ010000001">
    <property type="protein sequence ID" value="MBB6092178.1"/>
    <property type="molecule type" value="Genomic_DNA"/>
</dbReference>
<evidence type="ECO:0000256" key="1">
    <source>
        <dbReference type="ARBA" id="ARBA00009437"/>
    </source>
</evidence>